<dbReference type="PANTHER" id="PTHR46796">
    <property type="entry name" value="HTH-TYPE TRANSCRIPTIONAL ACTIVATOR RHAS-RELATED"/>
    <property type="match status" value="1"/>
</dbReference>
<dbReference type="Gene3D" id="1.10.10.60">
    <property type="entry name" value="Homeodomain-like"/>
    <property type="match status" value="2"/>
</dbReference>
<dbReference type="eggNOG" id="COG2207">
    <property type="taxonomic scope" value="Bacteria"/>
</dbReference>
<evidence type="ECO:0000259" key="4">
    <source>
        <dbReference type="PROSITE" id="PS01124"/>
    </source>
</evidence>
<dbReference type="RefSeq" id="WP_015881634.1">
    <property type="nucleotide sequence ID" value="NC_012669.1"/>
</dbReference>
<dbReference type="InterPro" id="IPR050204">
    <property type="entry name" value="AraC_XylS_family_regulators"/>
</dbReference>
<evidence type="ECO:0000256" key="1">
    <source>
        <dbReference type="ARBA" id="ARBA00023015"/>
    </source>
</evidence>
<dbReference type="InterPro" id="IPR018060">
    <property type="entry name" value="HTH_AraC"/>
</dbReference>
<organism evidence="5 6">
    <name type="scientific">Beutenbergia cavernae (strain ATCC BAA-8 / DSM 12333 / CCUG 43141 / JCM 11478 / NBRC 16432 / NCIMB 13614 / HKI 0122)</name>
    <dbReference type="NCBI Taxonomy" id="471853"/>
    <lineage>
        <taxon>Bacteria</taxon>
        <taxon>Bacillati</taxon>
        <taxon>Actinomycetota</taxon>
        <taxon>Actinomycetes</taxon>
        <taxon>Micrococcales</taxon>
        <taxon>Beutenbergiaceae</taxon>
        <taxon>Beutenbergia</taxon>
    </lineage>
</organism>
<dbReference type="GO" id="GO:0003700">
    <property type="term" value="F:DNA-binding transcription factor activity"/>
    <property type="evidence" value="ECO:0007669"/>
    <property type="project" value="InterPro"/>
</dbReference>
<dbReference type="SUPFAM" id="SSF46689">
    <property type="entry name" value="Homeodomain-like"/>
    <property type="match status" value="2"/>
</dbReference>
<gene>
    <name evidence="5" type="ordered locus">Bcav_1134</name>
</gene>
<dbReference type="Pfam" id="PF12852">
    <property type="entry name" value="Cupin_6"/>
    <property type="match status" value="1"/>
</dbReference>
<dbReference type="OrthoDB" id="9801123at2"/>
<keyword evidence="3" id="KW-0804">Transcription</keyword>
<dbReference type="Pfam" id="PF12833">
    <property type="entry name" value="HTH_18"/>
    <property type="match status" value="1"/>
</dbReference>
<protein>
    <submittedName>
        <fullName evidence="5">Transcriptional regulator, AraC family</fullName>
    </submittedName>
</protein>
<dbReference type="AlphaFoldDB" id="C5C0Z0"/>
<keyword evidence="1" id="KW-0805">Transcription regulation</keyword>
<dbReference type="SMART" id="SM00342">
    <property type="entry name" value="HTH_ARAC"/>
    <property type="match status" value="1"/>
</dbReference>
<dbReference type="PRINTS" id="PR00032">
    <property type="entry name" value="HTHARAC"/>
</dbReference>
<dbReference type="STRING" id="471853.Bcav_1134"/>
<proteinExistence type="predicted"/>
<evidence type="ECO:0000256" key="2">
    <source>
        <dbReference type="ARBA" id="ARBA00023125"/>
    </source>
</evidence>
<dbReference type="InterPro" id="IPR032783">
    <property type="entry name" value="AraC_lig"/>
</dbReference>
<dbReference type="Proteomes" id="UP000007962">
    <property type="component" value="Chromosome"/>
</dbReference>
<dbReference type="EMBL" id="CP001618">
    <property type="protein sequence ID" value="ACQ79394.1"/>
    <property type="molecule type" value="Genomic_DNA"/>
</dbReference>
<keyword evidence="6" id="KW-1185">Reference proteome</keyword>
<dbReference type="PROSITE" id="PS01124">
    <property type="entry name" value="HTH_ARAC_FAMILY_2"/>
    <property type="match status" value="1"/>
</dbReference>
<sequence>MSATVTPAIEPARAASVLAPSPVLTPAPPRPGGPDAKAAEELLRRMRWSAGALRRLSLDPHAATVVDGAGLRLLHVTGGSAVLRSRREDDGAVGPLSDPHEVTLQAGDVALLPHAGRHELHAARDGGACVLTAGLTLEASPFDRVSALMPTVLFTCGFRLDDPAYAGLVALIDREVSAESPTSSILVDRLIDVVVSAALRAWLERGCGNARAWLAQAHDPHLGRALEAIHAEPGSSWRVEDLARLAHSSRSQFAERFRSSVGESPARYVTGVRMRRAEELLRTGRGVSEVAFALGYDSDEGFSRAFRRHSGLAPSEWRRRGAEATAPVG</sequence>
<evidence type="ECO:0000256" key="3">
    <source>
        <dbReference type="ARBA" id="ARBA00023163"/>
    </source>
</evidence>
<accession>C5C0Z0</accession>
<feature type="domain" description="HTH araC/xylS-type" evidence="4">
    <location>
        <begin position="223"/>
        <end position="320"/>
    </location>
</feature>
<reference evidence="5 6" key="1">
    <citation type="journal article" date="2009" name="Stand. Genomic Sci.">
        <title>Complete genome sequence of Beutenbergia cavernae type strain (HKI 0122).</title>
        <authorList>
            <person name="Land M."/>
            <person name="Pukall R."/>
            <person name="Abt B."/>
            <person name="Goker M."/>
            <person name="Rohde M."/>
            <person name="Glavina Del Rio T."/>
            <person name="Tice H."/>
            <person name="Copeland A."/>
            <person name="Cheng J.F."/>
            <person name="Lucas S."/>
            <person name="Chen F."/>
            <person name="Nolan M."/>
            <person name="Bruce D."/>
            <person name="Goodwin L."/>
            <person name="Pitluck S."/>
            <person name="Ivanova N."/>
            <person name="Mavromatis K."/>
            <person name="Ovchinnikova G."/>
            <person name="Pati A."/>
            <person name="Chen A."/>
            <person name="Palaniappan K."/>
            <person name="Hauser L."/>
            <person name="Chang Y.J."/>
            <person name="Jefferies C.C."/>
            <person name="Saunders E."/>
            <person name="Brettin T."/>
            <person name="Detter J.C."/>
            <person name="Han C."/>
            <person name="Chain P."/>
            <person name="Bristow J."/>
            <person name="Eisen J.A."/>
            <person name="Markowitz V."/>
            <person name="Hugenholtz P."/>
            <person name="Kyrpides N.C."/>
            <person name="Klenk H.P."/>
            <person name="Lapidus A."/>
        </authorList>
    </citation>
    <scope>NUCLEOTIDE SEQUENCE [LARGE SCALE GENOMIC DNA]</scope>
    <source>
        <strain evidence="6">ATCC BAA-8 / DSM 12333 / NBRC 16432</strain>
    </source>
</reference>
<dbReference type="InterPro" id="IPR009057">
    <property type="entry name" value="Homeodomain-like_sf"/>
</dbReference>
<name>C5C0Z0_BEUC1</name>
<keyword evidence="2" id="KW-0238">DNA-binding</keyword>
<dbReference type="PANTHER" id="PTHR46796:SF7">
    <property type="entry name" value="ARAC FAMILY TRANSCRIPTIONAL REGULATOR"/>
    <property type="match status" value="1"/>
</dbReference>
<dbReference type="GO" id="GO:0043565">
    <property type="term" value="F:sequence-specific DNA binding"/>
    <property type="evidence" value="ECO:0007669"/>
    <property type="project" value="InterPro"/>
</dbReference>
<evidence type="ECO:0000313" key="5">
    <source>
        <dbReference type="EMBL" id="ACQ79394.1"/>
    </source>
</evidence>
<dbReference type="InterPro" id="IPR018062">
    <property type="entry name" value="HTH_AraC-typ_CS"/>
</dbReference>
<dbReference type="KEGG" id="bcv:Bcav_1134"/>
<dbReference type="InterPro" id="IPR020449">
    <property type="entry name" value="Tscrpt_reg_AraC-type_HTH"/>
</dbReference>
<evidence type="ECO:0000313" key="6">
    <source>
        <dbReference type="Proteomes" id="UP000007962"/>
    </source>
</evidence>
<dbReference type="HOGENOM" id="CLU_000445_81_0_11"/>
<dbReference type="PROSITE" id="PS00041">
    <property type="entry name" value="HTH_ARAC_FAMILY_1"/>
    <property type="match status" value="1"/>
</dbReference>